<dbReference type="SUPFAM" id="SSF57016">
    <property type="entry name" value="Plant lectins/antimicrobial peptides"/>
    <property type="match status" value="1"/>
</dbReference>
<keyword evidence="6" id="KW-1185">Reference proteome</keyword>
<dbReference type="PANTHER" id="PTHR31145">
    <property type="entry name" value="INTEGRAL MEMBRANE PROTEIN (AFU_ORTHOLOGUE AFUA_7G01610)"/>
    <property type="match status" value="1"/>
</dbReference>
<dbReference type="InterPro" id="IPR040241">
    <property type="entry name" value="TRP_Flc/Pkd2-like"/>
</dbReference>
<organism evidence="5 6">
    <name type="scientific">Syncephalis pseudoplumigaleata</name>
    <dbReference type="NCBI Taxonomy" id="1712513"/>
    <lineage>
        <taxon>Eukaryota</taxon>
        <taxon>Fungi</taxon>
        <taxon>Fungi incertae sedis</taxon>
        <taxon>Zoopagomycota</taxon>
        <taxon>Zoopagomycotina</taxon>
        <taxon>Zoopagomycetes</taxon>
        <taxon>Zoopagales</taxon>
        <taxon>Piptocephalidaceae</taxon>
        <taxon>Syncephalis</taxon>
    </lineage>
</organism>
<dbReference type="GO" id="GO:0016020">
    <property type="term" value="C:membrane"/>
    <property type="evidence" value="ECO:0007669"/>
    <property type="project" value="TreeGrafter"/>
</dbReference>
<feature type="region of interest" description="Disordered" evidence="2">
    <location>
        <begin position="670"/>
        <end position="690"/>
    </location>
</feature>
<evidence type="ECO:0000313" key="6">
    <source>
        <dbReference type="Proteomes" id="UP000278143"/>
    </source>
</evidence>
<dbReference type="InterPro" id="IPR018371">
    <property type="entry name" value="Chitin-binding_1_CS"/>
</dbReference>
<keyword evidence="1" id="KW-0147">Chitin-binding</keyword>
<keyword evidence="3" id="KW-0812">Transmembrane</keyword>
<evidence type="ECO:0000313" key="5">
    <source>
        <dbReference type="EMBL" id="RKP24799.1"/>
    </source>
</evidence>
<dbReference type="PROSITE" id="PS00026">
    <property type="entry name" value="CHIT_BIND_I_1"/>
    <property type="match status" value="1"/>
</dbReference>
<evidence type="ECO:0000256" key="1">
    <source>
        <dbReference type="ARBA" id="ARBA00022669"/>
    </source>
</evidence>
<feature type="region of interest" description="Disordered" evidence="2">
    <location>
        <begin position="605"/>
        <end position="633"/>
    </location>
</feature>
<feature type="compositionally biased region" description="Low complexity" evidence="2">
    <location>
        <begin position="619"/>
        <end position="628"/>
    </location>
</feature>
<evidence type="ECO:0000256" key="3">
    <source>
        <dbReference type="SAM" id="Phobius"/>
    </source>
</evidence>
<keyword evidence="3" id="KW-0472">Membrane</keyword>
<feature type="transmembrane region" description="Helical" evidence="3">
    <location>
        <begin position="550"/>
        <end position="579"/>
    </location>
</feature>
<feature type="transmembrane region" description="Helical" evidence="3">
    <location>
        <begin position="408"/>
        <end position="434"/>
    </location>
</feature>
<dbReference type="GO" id="GO:0008061">
    <property type="term" value="F:chitin binding"/>
    <property type="evidence" value="ECO:0007669"/>
    <property type="project" value="UniProtKB-KW"/>
</dbReference>
<keyword evidence="3" id="KW-1133">Transmembrane helix</keyword>
<dbReference type="OrthoDB" id="2115177at2759"/>
<dbReference type="InterPro" id="IPR036861">
    <property type="entry name" value="Endochitinase-like_sf"/>
</dbReference>
<protein>
    <recommendedName>
        <fullName evidence="4">TRP C-terminal domain-containing protein</fullName>
    </recommendedName>
</protein>
<feature type="transmembrane region" description="Helical" evidence="3">
    <location>
        <begin position="519"/>
        <end position="538"/>
    </location>
</feature>
<feature type="domain" description="TRP C-terminal" evidence="4">
    <location>
        <begin position="130"/>
        <end position="585"/>
    </location>
</feature>
<name>A0A4V1J1E7_9FUNG</name>
<feature type="transmembrane region" description="Helical" evidence="3">
    <location>
        <begin position="330"/>
        <end position="352"/>
    </location>
</feature>
<feature type="region of interest" description="Disordered" evidence="2">
    <location>
        <begin position="259"/>
        <end position="290"/>
    </location>
</feature>
<dbReference type="Pfam" id="PF06011">
    <property type="entry name" value="TRP"/>
    <property type="match status" value="1"/>
</dbReference>
<sequence length="815" mass="86893">MQSFDKLESVATLGAACDLFSKCPDNVGPAVHKGPWSLQKDHISLPTPVPWIDYNITFRMPFEAGRGNYVCATIPITQALADYNRLPGRITAALPPLALAAGLLDSYLSPDHSMLTFFMGDGSAFRLPGFFDLWEHAQWVAMTGMLGAHYTRPYEAFASGFGWSFFNWGIPFIDAMAGDSVAQPGPLVPSSSVITSSASNTAKPASQDAAATHHLVARQQLPACSPSNPGPAGVCSDPSHCCSSSGYCGAGPTYCGEGSGPAAKDKSPASSPPVAAPSTTTTTDKADTADDHAKAMSDEDAQAYSRSRSGITAYANYVGVATDRLVHVTFYTFVLALLVCLVASAVVIFVYEQVRKYRGVSSKTWPSIAVVTDGAIGVVLRLTILGFLPLLLTSIHHLALPSTMQFGAGGIVIASLMVMVLLCSPVYLLFLIFTRHSPTALFDSSAYLLRLGPLYSTFVAGRIKYVVVPIVRRLVYAIIIGAGQSSGVGQLACLIVVEIGFVLLEMWLVPRSSAFGNQLAASTGMLRTIGWLFIIPLLPHLSLGEGKRQAAAFAFIIFQLLLLLLWLVLIVRSFVYILLRYRSQQLFNAPGTAASRQRPAIRHPLHQHDHEGGGGSGADGASEGAAAGTGNLGSPMTVGDFEFIVRDGGDSFDRYHPPNARFSAMPRASTLSLDSTPPMRPRRQSDADFLRSSTPTTADALIAPSRGYITDGTANSSLRSYPDPAEHIATGGDIALDDDVHSQGDELFYYGGGEIPNAIEEANAAGAASANRPRLIPAFLRQHDAQDSSGDELGSPAQATFPRYMTRAEPQNHRV</sequence>
<reference evidence="6" key="1">
    <citation type="journal article" date="2018" name="Nat. Microbiol.">
        <title>Leveraging single-cell genomics to expand the fungal tree of life.</title>
        <authorList>
            <person name="Ahrendt S.R."/>
            <person name="Quandt C.A."/>
            <person name="Ciobanu D."/>
            <person name="Clum A."/>
            <person name="Salamov A."/>
            <person name="Andreopoulos B."/>
            <person name="Cheng J.F."/>
            <person name="Woyke T."/>
            <person name="Pelin A."/>
            <person name="Henrissat B."/>
            <person name="Reynolds N.K."/>
            <person name="Benny G.L."/>
            <person name="Smith M.E."/>
            <person name="James T.Y."/>
            <person name="Grigoriev I.V."/>
        </authorList>
    </citation>
    <scope>NUCLEOTIDE SEQUENCE [LARGE SCALE GENOMIC DNA]</scope>
    <source>
        <strain evidence="6">Benny S71-1</strain>
    </source>
</reference>
<dbReference type="PANTHER" id="PTHR31145:SF6">
    <property type="entry name" value="INTEGRAL MEMBRANE PROTEIN (AFU_ORTHOLOGUE AFUA_7G01610)"/>
    <property type="match status" value="1"/>
</dbReference>
<proteinExistence type="predicted"/>
<dbReference type="Proteomes" id="UP000278143">
    <property type="component" value="Unassembled WGS sequence"/>
</dbReference>
<evidence type="ECO:0000259" key="4">
    <source>
        <dbReference type="Pfam" id="PF06011"/>
    </source>
</evidence>
<dbReference type="CDD" id="cd00035">
    <property type="entry name" value="ChtBD1"/>
    <property type="match status" value="1"/>
</dbReference>
<evidence type="ECO:0000256" key="2">
    <source>
        <dbReference type="SAM" id="MobiDB-lite"/>
    </source>
</evidence>
<feature type="transmembrane region" description="Helical" evidence="3">
    <location>
        <begin position="487"/>
        <end position="507"/>
    </location>
</feature>
<dbReference type="InterPro" id="IPR010308">
    <property type="entry name" value="TRP_C"/>
</dbReference>
<dbReference type="GO" id="GO:0055085">
    <property type="term" value="P:transmembrane transport"/>
    <property type="evidence" value="ECO:0007669"/>
    <property type="project" value="TreeGrafter"/>
</dbReference>
<dbReference type="EMBL" id="KZ990031">
    <property type="protein sequence ID" value="RKP24799.1"/>
    <property type="molecule type" value="Genomic_DNA"/>
</dbReference>
<accession>A0A4V1J1E7</accession>
<gene>
    <name evidence="5" type="ORF">SYNPS1DRAFT_29452</name>
</gene>
<dbReference type="AlphaFoldDB" id="A0A4V1J1E7"/>